<evidence type="ECO:0000313" key="4">
    <source>
        <dbReference type="EMBL" id="CUH50029.1"/>
    </source>
</evidence>
<dbReference type="PROSITE" id="PS51186">
    <property type="entry name" value="GNAT"/>
    <property type="match status" value="1"/>
</dbReference>
<evidence type="ECO:0000256" key="1">
    <source>
        <dbReference type="ARBA" id="ARBA00022679"/>
    </source>
</evidence>
<dbReference type="Gene3D" id="3.40.630.30">
    <property type="match status" value="1"/>
</dbReference>
<keyword evidence="2 4" id="KW-0012">Acyltransferase</keyword>
<dbReference type="GO" id="GO:0016747">
    <property type="term" value="F:acyltransferase activity, transferring groups other than amino-acyl groups"/>
    <property type="evidence" value="ECO:0007669"/>
    <property type="project" value="InterPro"/>
</dbReference>
<dbReference type="Proteomes" id="UP000050783">
    <property type="component" value="Unassembled WGS sequence"/>
</dbReference>
<evidence type="ECO:0000259" key="3">
    <source>
        <dbReference type="PROSITE" id="PS51186"/>
    </source>
</evidence>
<dbReference type="PANTHER" id="PTHR43877">
    <property type="entry name" value="AMINOALKYLPHOSPHONATE N-ACETYLTRANSFERASE-RELATED-RELATED"/>
    <property type="match status" value="1"/>
</dbReference>
<proteinExistence type="predicted"/>
<evidence type="ECO:0000313" key="5">
    <source>
        <dbReference type="Proteomes" id="UP000050783"/>
    </source>
</evidence>
<keyword evidence="1 4" id="KW-0808">Transferase</keyword>
<dbReference type="InterPro" id="IPR000182">
    <property type="entry name" value="GNAT_dom"/>
</dbReference>
<dbReference type="GeneID" id="55495360"/>
<evidence type="ECO:0000256" key="2">
    <source>
        <dbReference type="ARBA" id="ARBA00023315"/>
    </source>
</evidence>
<dbReference type="EC" id="2.3.1.-" evidence="4"/>
<dbReference type="InterPro" id="IPR016181">
    <property type="entry name" value="Acyl_CoA_acyltransferase"/>
</dbReference>
<dbReference type="EMBL" id="CYPU01000072">
    <property type="protein sequence ID" value="CUH50029.1"/>
    <property type="molecule type" value="Genomic_DNA"/>
</dbReference>
<sequence length="155" mass="17081">MLRRATVFDEFDLSRVLVRSITELCTADHQDDPKVIAQWVANKDPETIRGWIRNGAQIWLAEKNGQPAAVGGLTEAGEITLLYIDPDHIGWGIGGALLKALEQELIAFGCTEGQLEATQTAQGFYARHGWETTGGCSQRNDVSCLSMRKSLHLQD</sequence>
<protein>
    <submittedName>
        <fullName evidence="4">Putative N-acetyltransferase YafP</fullName>
        <ecNumber evidence="4">2.3.1.-</ecNumber>
    </submittedName>
</protein>
<accession>A0A0P1EHX6</accession>
<feature type="domain" description="N-acetyltransferase" evidence="3">
    <location>
        <begin position="16"/>
        <end position="152"/>
    </location>
</feature>
<dbReference type="SUPFAM" id="SSF55729">
    <property type="entry name" value="Acyl-CoA N-acyltransferases (Nat)"/>
    <property type="match status" value="1"/>
</dbReference>
<organism evidence="4 5">
    <name type="scientific">Ruegeria atlantica</name>
    <dbReference type="NCBI Taxonomy" id="81569"/>
    <lineage>
        <taxon>Bacteria</taxon>
        <taxon>Pseudomonadati</taxon>
        <taxon>Pseudomonadota</taxon>
        <taxon>Alphaproteobacteria</taxon>
        <taxon>Rhodobacterales</taxon>
        <taxon>Roseobacteraceae</taxon>
        <taxon>Ruegeria</taxon>
    </lineage>
</organism>
<name>A0A0P1EHX6_9RHOB</name>
<dbReference type="CDD" id="cd04301">
    <property type="entry name" value="NAT_SF"/>
    <property type="match status" value="1"/>
</dbReference>
<dbReference type="Pfam" id="PF13673">
    <property type="entry name" value="Acetyltransf_10"/>
    <property type="match status" value="1"/>
</dbReference>
<dbReference type="RefSeq" id="WP_233493510.1">
    <property type="nucleotide sequence ID" value="NZ_CYPU01000072.1"/>
</dbReference>
<dbReference type="AlphaFoldDB" id="A0A0P1EHX6"/>
<dbReference type="STRING" id="81569.RUM4293_04388"/>
<reference evidence="4 5" key="1">
    <citation type="submission" date="2015-09" db="EMBL/GenBank/DDBJ databases">
        <authorList>
            <consortium name="Swine Surveillance"/>
        </authorList>
    </citation>
    <scope>NUCLEOTIDE SEQUENCE [LARGE SCALE GENOMIC DNA]</scope>
    <source>
        <strain evidence="4 5">CECT 4292</strain>
    </source>
</reference>
<gene>
    <name evidence="4" type="primary">yafP</name>
    <name evidence="4" type="ORF">RUA4292_04234</name>
</gene>
<dbReference type="InterPro" id="IPR050832">
    <property type="entry name" value="Bact_Acetyltransf"/>
</dbReference>